<dbReference type="EMBL" id="RPHB01000003">
    <property type="protein sequence ID" value="MBW3467909.1"/>
    <property type="molecule type" value="Genomic_DNA"/>
</dbReference>
<evidence type="ECO:0000313" key="4">
    <source>
        <dbReference type="Proteomes" id="UP000727490"/>
    </source>
</evidence>
<dbReference type="Proteomes" id="UP000727490">
    <property type="component" value="Unassembled WGS sequence"/>
</dbReference>
<dbReference type="GO" id="GO:0004519">
    <property type="term" value="F:endonuclease activity"/>
    <property type="evidence" value="ECO:0007669"/>
    <property type="project" value="UniProtKB-KW"/>
</dbReference>
<gene>
    <name evidence="3" type="ORF">EGN73_08775</name>
</gene>
<dbReference type="InterPro" id="IPR052021">
    <property type="entry name" value="Type-I_RS_S_subunit"/>
</dbReference>
<evidence type="ECO:0000313" key="3">
    <source>
        <dbReference type="EMBL" id="MBW3467909.1"/>
    </source>
</evidence>
<dbReference type="InterPro" id="IPR000055">
    <property type="entry name" value="Restrct_endonuc_typeI_TRD"/>
</dbReference>
<keyword evidence="1" id="KW-0175">Coiled coil</keyword>
<dbReference type="CDD" id="cd17249">
    <property type="entry name" value="RMtype1_S_EcoR124I-TRD2-CR2_like"/>
    <property type="match status" value="1"/>
</dbReference>
<keyword evidence="3" id="KW-0378">Hydrolase</keyword>
<organism evidence="3 4">
    <name type="scientific">Arthrospiribacter ruber</name>
    <dbReference type="NCBI Taxonomy" id="2487934"/>
    <lineage>
        <taxon>Bacteria</taxon>
        <taxon>Pseudomonadati</taxon>
        <taxon>Bacteroidota</taxon>
        <taxon>Cytophagia</taxon>
        <taxon>Cytophagales</taxon>
        <taxon>Cyclobacteriaceae</taxon>
        <taxon>Arthrospiribacter</taxon>
    </lineage>
</organism>
<dbReference type="AlphaFoldDB" id="A0A951IX69"/>
<dbReference type="PANTHER" id="PTHR30408">
    <property type="entry name" value="TYPE-1 RESTRICTION ENZYME ECOKI SPECIFICITY PROTEIN"/>
    <property type="match status" value="1"/>
</dbReference>
<proteinExistence type="predicted"/>
<feature type="domain" description="Type I restriction modification DNA specificity" evidence="2">
    <location>
        <begin position="223"/>
        <end position="371"/>
    </location>
</feature>
<sequence>MIDNVKKYPKLRFLNFEKDWEEGSLGDFTSWKSGGTPSKEVEDYWNGNIPWISASSMIGTKFSDSEKKVTELGSKKGTRIAKKGSILLLVRGSMLFNKIPVGIAAKDVTFNQDVKAIIPNDEIDKEFLLQWFLKSEKSLLGIVAGTGIGAGKLDTKELHSLNFKFPSLPEQQKIASFLSSVDERIELLERKKEKLEAYKKGVMQQIFSQKIHFKHDDGSEFPDWEEKRLGNICDIVKGQQLNKSELEMEGTYPAINGGIEPSGYSGDWNTEANTITISEGGNSCGFVNFIKTKFWSGGHCYTLQKISKIAHVPFLFQLLKFNEKKIMKLRVGSGLPNIQKGDIQKLLLMVPCLPEQKKIAVFLNTIDENLETLDSQIQGFRTWKKGLLQQMFV</sequence>
<keyword evidence="4" id="KW-1185">Reference proteome</keyword>
<feature type="domain" description="Type I restriction modification DNA specificity" evidence="2">
    <location>
        <begin position="18"/>
        <end position="196"/>
    </location>
</feature>
<accession>A0A951IX69</accession>
<keyword evidence="3" id="KW-0255">Endonuclease</keyword>
<protein>
    <submittedName>
        <fullName evidence="3">Restriction endonuclease subunit S</fullName>
    </submittedName>
</protein>
<dbReference type="CDD" id="cd17291">
    <property type="entry name" value="RMtype1_S_MgeORF438P-TRD-CR_like"/>
    <property type="match status" value="1"/>
</dbReference>
<keyword evidence="3" id="KW-0540">Nuclease</keyword>
<evidence type="ECO:0000259" key="2">
    <source>
        <dbReference type="Pfam" id="PF01420"/>
    </source>
</evidence>
<dbReference type="GO" id="GO:0003677">
    <property type="term" value="F:DNA binding"/>
    <property type="evidence" value="ECO:0007669"/>
    <property type="project" value="InterPro"/>
</dbReference>
<feature type="coiled-coil region" evidence="1">
    <location>
        <begin position="178"/>
        <end position="205"/>
    </location>
</feature>
<reference evidence="3 4" key="1">
    <citation type="journal article" date="2020" name="Syst. Appl. Microbiol.">
        <title>Arthrospiribacter ruber gen. nov., sp. nov., a novel bacterium isolated from Arthrospira cultures.</title>
        <authorList>
            <person name="Waleron M."/>
            <person name="Misztak A."/>
            <person name="Waleron M.M."/>
            <person name="Furmaniak M."/>
            <person name="Mrozik A."/>
            <person name="Waleron K."/>
        </authorList>
    </citation>
    <scope>NUCLEOTIDE SEQUENCE [LARGE SCALE GENOMIC DNA]</scope>
    <source>
        <strain evidence="3 4">DPMB0001</strain>
    </source>
</reference>
<comment type="caution">
    <text evidence="3">The sequence shown here is derived from an EMBL/GenBank/DDBJ whole genome shotgun (WGS) entry which is preliminary data.</text>
</comment>
<evidence type="ECO:0000256" key="1">
    <source>
        <dbReference type="SAM" id="Coils"/>
    </source>
</evidence>
<dbReference type="RefSeq" id="WP_219288404.1">
    <property type="nucleotide sequence ID" value="NZ_RPHB01000003.1"/>
</dbReference>
<dbReference type="PANTHER" id="PTHR30408:SF13">
    <property type="entry name" value="TYPE I RESTRICTION ENZYME HINDI SPECIFICITY SUBUNIT"/>
    <property type="match status" value="1"/>
</dbReference>
<name>A0A951IX69_9BACT</name>
<dbReference type="Pfam" id="PF01420">
    <property type="entry name" value="Methylase_S"/>
    <property type="match status" value="2"/>
</dbReference>